<evidence type="ECO:0000313" key="2">
    <source>
        <dbReference type="Proteomes" id="UP000002640"/>
    </source>
</evidence>
<keyword evidence="2" id="KW-1185">Reference proteome</keyword>
<name>G4ZIK3_PHYSP</name>
<evidence type="ECO:0000313" key="1">
    <source>
        <dbReference type="EMBL" id="EGZ17247.1"/>
    </source>
</evidence>
<dbReference type="AlphaFoldDB" id="G4ZIK3"/>
<dbReference type="InParanoid" id="G4ZIK3"/>
<proteinExistence type="predicted"/>
<dbReference type="InterPro" id="IPR052727">
    <property type="entry name" value="Rab4/Rab5_effector"/>
</dbReference>
<evidence type="ECO:0008006" key="3">
    <source>
        <dbReference type="Google" id="ProtNLM"/>
    </source>
</evidence>
<dbReference type="PANTHER" id="PTHR13510:SF44">
    <property type="entry name" value="RABENOSYN-5"/>
    <property type="match status" value="1"/>
</dbReference>
<dbReference type="InterPro" id="IPR023393">
    <property type="entry name" value="START-like_dom_sf"/>
</dbReference>
<dbReference type="Proteomes" id="UP000002640">
    <property type="component" value="Unassembled WGS sequence"/>
</dbReference>
<dbReference type="PANTHER" id="PTHR13510">
    <property type="entry name" value="FYVE-FINGER-CONTAINING RAB5 EFFECTOR PROTEIN RABENOSYN-5-RELATED"/>
    <property type="match status" value="1"/>
</dbReference>
<dbReference type="KEGG" id="psoj:PHYSODRAFT_264323"/>
<organism evidence="1 2">
    <name type="scientific">Phytophthora sojae (strain P6497)</name>
    <name type="common">Soybean stem and root rot agent</name>
    <name type="synonym">Phytophthora megasperma f. sp. glycines</name>
    <dbReference type="NCBI Taxonomy" id="1094619"/>
    <lineage>
        <taxon>Eukaryota</taxon>
        <taxon>Sar</taxon>
        <taxon>Stramenopiles</taxon>
        <taxon>Oomycota</taxon>
        <taxon>Peronosporomycetes</taxon>
        <taxon>Peronosporales</taxon>
        <taxon>Peronosporaceae</taxon>
        <taxon>Phytophthora</taxon>
    </lineage>
</organism>
<dbReference type="RefSeq" id="XP_009526305.1">
    <property type="nucleotide sequence ID" value="XM_009528010.1"/>
</dbReference>
<gene>
    <name evidence="1" type="ORF">PHYSODRAFT_264323</name>
</gene>
<sequence length="421" mass="47161">MKFRLPPETFPELDLAKEDMDNMDNVAAMIVDSAIEDFENLRLDYNGLADKRWKPIKRKAGVMLYEDRSMRENLKRESSLSDVAPSPSGIHPLMAIGTTRGELNELMFGLLNPTREEMLAKSACTGDYLTDCAELASIISPTPSNPLRSLQVKWSLIGRGPMFVSVVVRPRDFVYLESTGIALDSHGEHVGYNLRHSVEVPGVRELHDHQIVRANISFCRLFRQKKQGLIEVFMTGCVDAMGYRYPIYTSIVMTQIADALLSFQRLLVNARMKKLAWMLNNKQKQSVDTSKKAKSECSSCGCGVGRSILSCRRECTLCSSAVCPLCRVPLKVAWKPRDDPNMFTSEKKAAAKMRYEKAKVCRPCLRKVDRTDALDVAVDEICRSSPLLAAESGLAVTSASSLFSLINSDQFGRDCFFHSYQ</sequence>
<dbReference type="EMBL" id="JH159154">
    <property type="protein sequence ID" value="EGZ17247.1"/>
    <property type="molecule type" value="Genomic_DNA"/>
</dbReference>
<protein>
    <recommendedName>
        <fullName evidence="3">START domain-containing protein</fullName>
    </recommendedName>
</protein>
<dbReference type="OMA" id="LADKRWK"/>
<dbReference type="Gene3D" id="3.30.530.20">
    <property type="match status" value="1"/>
</dbReference>
<reference evidence="1 2" key="1">
    <citation type="journal article" date="2006" name="Science">
        <title>Phytophthora genome sequences uncover evolutionary origins and mechanisms of pathogenesis.</title>
        <authorList>
            <person name="Tyler B.M."/>
            <person name="Tripathy S."/>
            <person name="Zhang X."/>
            <person name="Dehal P."/>
            <person name="Jiang R.H."/>
            <person name="Aerts A."/>
            <person name="Arredondo F.D."/>
            <person name="Baxter L."/>
            <person name="Bensasson D."/>
            <person name="Beynon J.L."/>
            <person name="Chapman J."/>
            <person name="Damasceno C.M."/>
            <person name="Dorrance A.E."/>
            <person name="Dou D."/>
            <person name="Dickerman A.W."/>
            <person name="Dubchak I.L."/>
            <person name="Garbelotto M."/>
            <person name="Gijzen M."/>
            <person name="Gordon S.G."/>
            <person name="Govers F."/>
            <person name="Grunwald N.J."/>
            <person name="Huang W."/>
            <person name="Ivors K.L."/>
            <person name="Jones R.W."/>
            <person name="Kamoun S."/>
            <person name="Krampis K."/>
            <person name="Lamour K.H."/>
            <person name="Lee M.K."/>
            <person name="McDonald W.H."/>
            <person name="Medina M."/>
            <person name="Meijer H.J."/>
            <person name="Nordberg E.K."/>
            <person name="Maclean D.J."/>
            <person name="Ospina-Giraldo M.D."/>
            <person name="Morris P.F."/>
            <person name="Phuntumart V."/>
            <person name="Putnam N.H."/>
            <person name="Rash S."/>
            <person name="Rose J.K."/>
            <person name="Sakihama Y."/>
            <person name="Salamov A.A."/>
            <person name="Savidor A."/>
            <person name="Scheuring C.F."/>
            <person name="Smith B.M."/>
            <person name="Sobral B.W."/>
            <person name="Terry A."/>
            <person name="Torto-Alalibo T.A."/>
            <person name="Win J."/>
            <person name="Xu Z."/>
            <person name="Zhang H."/>
            <person name="Grigoriev I.V."/>
            <person name="Rokhsar D.S."/>
            <person name="Boore J.L."/>
        </authorList>
    </citation>
    <scope>NUCLEOTIDE SEQUENCE [LARGE SCALE GENOMIC DNA]</scope>
    <source>
        <strain evidence="1 2">P6497</strain>
    </source>
</reference>
<dbReference type="GeneID" id="20639593"/>
<accession>G4ZIK3</accession>